<protein>
    <recommendedName>
        <fullName evidence="4">TIGR02678 family protein</fullName>
    </recommendedName>
</protein>
<dbReference type="Proteomes" id="UP001499841">
    <property type="component" value="Unassembled WGS sequence"/>
</dbReference>
<comment type="caution">
    <text evidence="2">The sequence shown here is derived from an EMBL/GenBank/DDBJ whole genome shotgun (WGS) entry which is preliminary data.</text>
</comment>
<sequence>MSAHGTAEHDAAERREAARALLRHPVLTKARHGEEFALVRRHAPALRKMFPAVLGYPLVVESSFARLVKDAPSADAPPRPAQRRGGQPFAPRTYAYLALVCAALLQTGGREQVLLGTLVEQVRADAAVAGIVVDDSLTDRRHLVQAIALLLDRGVLSETDGSVSAWGDRQEEALLDVNRTLLTHVLARPLGDVAGPEELVARGERAGAEQPRRALRRRLVENPLVRREDLSAEEQHVLSRERADLGRTLAEHFGLTLEVRQEGALAYDVDGELTDIAFPGQGTVAHVALLLVNALVDDLDGGPGVLAEIDGRTVPGLLAPWAAVSDAVDLLVEQYGNTFAEAFANDPRHLQEEVVARLEDVGLARRAPAGLVLHPACARYQPEPNRVPRRTAPAGARDVGVAGAPDAAPPETQPSLFPLQEDR</sequence>
<dbReference type="RefSeq" id="WP_345037143.1">
    <property type="nucleotide sequence ID" value="NZ_BAABBA010000002.1"/>
</dbReference>
<gene>
    <name evidence="2" type="ORF">GCM10022262_04290</name>
</gene>
<proteinExistence type="predicted"/>
<accession>A0ABP8EPX0</accession>
<evidence type="ECO:0000313" key="2">
    <source>
        <dbReference type="EMBL" id="GAA4286070.1"/>
    </source>
</evidence>
<evidence type="ECO:0000256" key="1">
    <source>
        <dbReference type="SAM" id="MobiDB-lite"/>
    </source>
</evidence>
<feature type="region of interest" description="Disordered" evidence="1">
    <location>
        <begin position="382"/>
        <end position="423"/>
    </location>
</feature>
<reference evidence="3" key="1">
    <citation type="journal article" date="2019" name="Int. J. Syst. Evol. Microbiol.">
        <title>The Global Catalogue of Microorganisms (GCM) 10K type strain sequencing project: providing services to taxonomists for standard genome sequencing and annotation.</title>
        <authorList>
            <consortium name="The Broad Institute Genomics Platform"/>
            <consortium name="The Broad Institute Genome Sequencing Center for Infectious Disease"/>
            <person name="Wu L."/>
            <person name="Ma J."/>
        </authorList>
    </citation>
    <scope>NUCLEOTIDE SEQUENCE [LARGE SCALE GENOMIC DNA]</scope>
    <source>
        <strain evidence="3">JCM 17459</strain>
    </source>
</reference>
<dbReference type="Pfam" id="PF09661">
    <property type="entry name" value="DUF2398"/>
    <property type="match status" value="1"/>
</dbReference>
<keyword evidence="3" id="KW-1185">Reference proteome</keyword>
<evidence type="ECO:0000313" key="3">
    <source>
        <dbReference type="Proteomes" id="UP001499841"/>
    </source>
</evidence>
<name>A0ABP8EPX0_9MICO</name>
<dbReference type="EMBL" id="BAABBA010000002">
    <property type="protein sequence ID" value="GAA4286070.1"/>
    <property type="molecule type" value="Genomic_DNA"/>
</dbReference>
<feature type="compositionally biased region" description="Low complexity" evidence="1">
    <location>
        <begin position="392"/>
        <end position="406"/>
    </location>
</feature>
<dbReference type="NCBIfam" id="TIGR02678">
    <property type="entry name" value="TIGR02678 family protein"/>
    <property type="match status" value="1"/>
</dbReference>
<organism evidence="2 3">
    <name type="scientific">Georgenia daeguensis</name>
    <dbReference type="NCBI Taxonomy" id="908355"/>
    <lineage>
        <taxon>Bacteria</taxon>
        <taxon>Bacillati</taxon>
        <taxon>Actinomycetota</taxon>
        <taxon>Actinomycetes</taxon>
        <taxon>Micrococcales</taxon>
        <taxon>Bogoriellaceae</taxon>
        <taxon>Georgenia</taxon>
    </lineage>
</organism>
<evidence type="ECO:0008006" key="4">
    <source>
        <dbReference type="Google" id="ProtNLM"/>
    </source>
</evidence>
<dbReference type="InterPro" id="IPR013494">
    <property type="entry name" value="CHP02678"/>
</dbReference>